<keyword evidence="1" id="KW-0472">Membrane</keyword>
<evidence type="ECO:0000256" key="1">
    <source>
        <dbReference type="SAM" id="Phobius"/>
    </source>
</evidence>
<proteinExistence type="predicted"/>
<reference evidence="2" key="1">
    <citation type="journal article" date="2021" name="Genome Biol. Evol.">
        <title>A High-Quality Reference Genome for a Parasitic Bivalve with Doubly Uniparental Inheritance (Bivalvia: Unionida).</title>
        <authorList>
            <person name="Smith C.H."/>
        </authorList>
    </citation>
    <scope>NUCLEOTIDE SEQUENCE</scope>
    <source>
        <strain evidence="2">CHS0354</strain>
    </source>
</reference>
<evidence type="ECO:0000313" key="2">
    <source>
        <dbReference type="EMBL" id="KAK3590529.1"/>
    </source>
</evidence>
<feature type="transmembrane region" description="Helical" evidence="1">
    <location>
        <begin position="14"/>
        <end position="38"/>
    </location>
</feature>
<evidence type="ECO:0000313" key="3">
    <source>
        <dbReference type="Proteomes" id="UP001195483"/>
    </source>
</evidence>
<name>A0AAE0SEL8_9BIVA</name>
<dbReference type="AlphaFoldDB" id="A0AAE0SEL8"/>
<reference evidence="2" key="3">
    <citation type="submission" date="2023-05" db="EMBL/GenBank/DDBJ databases">
        <authorList>
            <person name="Smith C.H."/>
        </authorList>
    </citation>
    <scope>NUCLEOTIDE SEQUENCE</scope>
    <source>
        <strain evidence="2">CHS0354</strain>
        <tissue evidence="2">Mantle</tissue>
    </source>
</reference>
<sequence length="100" mass="10634">MVGKAGTFVARHPAYMALTKACVVIVAPIIYSVVMLVIQLPLEMVVVLGIHVAITIMNTFGAIQITAIYGSIAVIQVKLVPLMAFTLSAALVVIRNQVLT</sequence>
<protein>
    <submittedName>
        <fullName evidence="2">Uncharacterized protein</fullName>
    </submittedName>
</protein>
<reference evidence="2" key="2">
    <citation type="journal article" date="2021" name="Genome Biol. Evol.">
        <title>Developing a high-quality reference genome for a parasitic bivalve with doubly uniparental inheritance (Bivalvia: Unionida).</title>
        <authorList>
            <person name="Smith C.H."/>
        </authorList>
    </citation>
    <scope>NUCLEOTIDE SEQUENCE</scope>
    <source>
        <strain evidence="2">CHS0354</strain>
        <tissue evidence="2">Mantle</tissue>
    </source>
</reference>
<feature type="transmembrane region" description="Helical" evidence="1">
    <location>
        <begin position="75"/>
        <end position="94"/>
    </location>
</feature>
<dbReference type="Proteomes" id="UP001195483">
    <property type="component" value="Unassembled WGS sequence"/>
</dbReference>
<accession>A0AAE0SEL8</accession>
<dbReference type="EMBL" id="JAEAOA010000670">
    <property type="protein sequence ID" value="KAK3590529.1"/>
    <property type="molecule type" value="Genomic_DNA"/>
</dbReference>
<gene>
    <name evidence="2" type="ORF">CHS0354_010633</name>
</gene>
<keyword evidence="1" id="KW-0812">Transmembrane</keyword>
<keyword evidence="3" id="KW-1185">Reference proteome</keyword>
<organism evidence="2 3">
    <name type="scientific">Potamilus streckersoni</name>
    <dbReference type="NCBI Taxonomy" id="2493646"/>
    <lineage>
        <taxon>Eukaryota</taxon>
        <taxon>Metazoa</taxon>
        <taxon>Spiralia</taxon>
        <taxon>Lophotrochozoa</taxon>
        <taxon>Mollusca</taxon>
        <taxon>Bivalvia</taxon>
        <taxon>Autobranchia</taxon>
        <taxon>Heteroconchia</taxon>
        <taxon>Palaeoheterodonta</taxon>
        <taxon>Unionida</taxon>
        <taxon>Unionoidea</taxon>
        <taxon>Unionidae</taxon>
        <taxon>Ambleminae</taxon>
        <taxon>Lampsilini</taxon>
        <taxon>Potamilus</taxon>
    </lineage>
</organism>
<comment type="caution">
    <text evidence="2">The sequence shown here is derived from an EMBL/GenBank/DDBJ whole genome shotgun (WGS) entry which is preliminary data.</text>
</comment>
<feature type="transmembrane region" description="Helical" evidence="1">
    <location>
        <begin position="45"/>
        <end position="69"/>
    </location>
</feature>
<keyword evidence="1" id="KW-1133">Transmembrane helix</keyword>